<dbReference type="InterPro" id="IPR038770">
    <property type="entry name" value="Na+/solute_symporter_sf"/>
</dbReference>
<dbReference type="Pfam" id="PF13593">
    <property type="entry name" value="SBF_like"/>
    <property type="match status" value="1"/>
</dbReference>
<accession>A0A1I1J306</accession>
<reference evidence="3 4" key="1">
    <citation type="submission" date="2016-10" db="EMBL/GenBank/DDBJ databases">
        <authorList>
            <person name="de Groot N.N."/>
        </authorList>
    </citation>
    <scope>NUCLEOTIDE SEQUENCE [LARGE SCALE GENOMIC DNA]</scope>
    <source>
        <strain evidence="3 4">CGMCC 4.5739</strain>
    </source>
</reference>
<gene>
    <name evidence="3" type="ORF">SAMN05421773_103270</name>
</gene>
<feature type="transmembrane region" description="Helical" evidence="2">
    <location>
        <begin position="70"/>
        <end position="93"/>
    </location>
</feature>
<feature type="transmembrane region" description="Helical" evidence="2">
    <location>
        <begin position="164"/>
        <end position="182"/>
    </location>
</feature>
<proteinExistence type="predicted"/>
<dbReference type="PANTHER" id="PTHR18640">
    <property type="entry name" value="SOLUTE CARRIER FAMILY 10 MEMBER 7"/>
    <property type="match status" value="1"/>
</dbReference>
<feature type="transmembrane region" description="Helical" evidence="2">
    <location>
        <begin position="99"/>
        <end position="120"/>
    </location>
</feature>
<dbReference type="Gene3D" id="1.20.1530.20">
    <property type="match status" value="1"/>
</dbReference>
<dbReference type="Proteomes" id="UP000199207">
    <property type="component" value="Unassembled WGS sequence"/>
</dbReference>
<feature type="transmembrane region" description="Helical" evidence="2">
    <location>
        <begin position="194"/>
        <end position="212"/>
    </location>
</feature>
<feature type="transmembrane region" description="Helical" evidence="2">
    <location>
        <begin position="232"/>
        <end position="251"/>
    </location>
</feature>
<keyword evidence="4" id="KW-1185">Reference proteome</keyword>
<dbReference type="InterPro" id="IPR016833">
    <property type="entry name" value="Put_Na-Bile_cotransptr"/>
</dbReference>
<evidence type="ECO:0000256" key="1">
    <source>
        <dbReference type="SAM" id="MobiDB-lite"/>
    </source>
</evidence>
<dbReference type="PANTHER" id="PTHR18640:SF5">
    <property type="entry name" value="SODIUM_BILE ACID COTRANSPORTER 7"/>
    <property type="match status" value="1"/>
</dbReference>
<feature type="region of interest" description="Disordered" evidence="1">
    <location>
        <begin position="319"/>
        <end position="351"/>
    </location>
</feature>
<evidence type="ECO:0000313" key="3">
    <source>
        <dbReference type="EMBL" id="SFC42856.1"/>
    </source>
</evidence>
<feature type="compositionally biased region" description="Low complexity" evidence="1">
    <location>
        <begin position="333"/>
        <end position="342"/>
    </location>
</feature>
<dbReference type="OrthoDB" id="9792271at2"/>
<keyword evidence="2" id="KW-1133">Transmembrane helix</keyword>
<organism evidence="3 4">
    <name type="scientific">Streptomyces aidingensis</name>
    <dbReference type="NCBI Taxonomy" id="910347"/>
    <lineage>
        <taxon>Bacteria</taxon>
        <taxon>Bacillati</taxon>
        <taxon>Actinomycetota</taxon>
        <taxon>Actinomycetes</taxon>
        <taxon>Kitasatosporales</taxon>
        <taxon>Streptomycetaceae</taxon>
        <taxon>Streptomyces</taxon>
    </lineage>
</organism>
<feature type="transmembrane region" description="Helical" evidence="2">
    <location>
        <begin position="127"/>
        <end position="152"/>
    </location>
</feature>
<feature type="compositionally biased region" description="Acidic residues" evidence="1">
    <location>
        <begin position="321"/>
        <end position="332"/>
    </location>
</feature>
<feature type="transmembrane region" description="Helical" evidence="2">
    <location>
        <begin position="263"/>
        <end position="284"/>
    </location>
</feature>
<keyword evidence="2" id="KW-0472">Membrane</keyword>
<sequence length="351" mass="36179">MRRFVRLIDPYLVLLLATVGLAAALPARSTAADAVDATATGAIALLFFLYGARLSTAEALAGLRHWRLHLTILGCTFLLYPLLGLACRGLVPWLVTEELYTGLLFLCVVPSTVQSAIALTSVARGNVAAAIAAGSSSSLAGVVLTPLLAALLIGASGGFGGESLLKIALQLLLPFLAGQVLRRWIGGFVVRHRAVLGLVDRGSILIVVYAAFSQGMNEDIWGRVSWQRLLALAAVAAVLLAVVLLLTGYGTRKLGFARADRTAILFAGSTKSLAAGLPMAGVIFGERAALAVLPLMLFHQMQLITGAVLARRLGGPAQAEAADEDGAEDADGAADGAAAGAAAEDDGSSSR</sequence>
<keyword evidence="2" id="KW-0812">Transmembrane</keyword>
<dbReference type="EMBL" id="FOLM01000003">
    <property type="protein sequence ID" value="SFC42856.1"/>
    <property type="molecule type" value="Genomic_DNA"/>
</dbReference>
<dbReference type="GO" id="GO:0005886">
    <property type="term" value="C:plasma membrane"/>
    <property type="evidence" value="ECO:0007669"/>
    <property type="project" value="TreeGrafter"/>
</dbReference>
<dbReference type="AlphaFoldDB" id="A0A1I1J306"/>
<evidence type="ECO:0000256" key="2">
    <source>
        <dbReference type="SAM" id="Phobius"/>
    </source>
</evidence>
<dbReference type="PIRSF" id="PIRSF026166">
    <property type="entry name" value="UCP026166"/>
    <property type="match status" value="1"/>
</dbReference>
<name>A0A1I1J306_9ACTN</name>
<protein>
    <submittedName>
        <fullName evidence="3">Solute carrier family 10 (Sodium/bile acid cotransporter), member 7</fullName>
    </submittedName>
</protein>
<dbReference type="RefSeq" id="WP_093838094.1">
    <property type="nucleotide sequence ID" value="NZ_FOLM01000003.1"/>
</dbReference>
<evidence type="ECO:0000313" key="4">
    <source>
        <dbReference type="Proteomes" id="UP000199207"/>
    </source>
</evidence>
<feature type="transmembrane region" description="Helical" evidence="2">
    <location>
        <begin position="41"/>
        <end position="63"/>
    </location>
</feature>